<dbReference type="Proteomes" id="UP000018936">
    <property type="component" value="Unassembled WGS sequence"/>
</dbReference>
<name>V8NKS4_OPHHA</name>
<comment type="caution">
    <text evidence="2">The sequence shown here is derived from an EMBL/GenBank/DDBJ whole genome shotgun (WGS) entry which is preliminary data.</text>
</comment>
<accession>V8NKS4</accession>
<reference evidence="2 3" key="1">
    <citation type="journal article" date="2013" name="Proc. Natl. Acad. Sci. U.S.A.">
        <title>The king cobra genome reveals dynamic gene evolution and adaptation in the snake venom system.</title>
        <authorList>
            <person name="Vonk F.J."/>
            <person name="Casewell N.R."/>
            <person name="Henkel C.V."/>
            <person name="Heimberg A.M."/>
            <person name="Jansen H.J."/>
            <person name="McCleary R.J."/>
            <person name="Kerkkamp H.M."/>
            <person name="Vos R.A."/>
            <person name="Guerreiro I."/>
            <person name="Calvete J.J."/>
            <person name="Wuster W."/>
            <person name="Woods A.E."/>
            <person name="Logan J.M."/>
            <person name="Harrison R.A."/>
            <person name="Castoe T.A."/>
            <person name="de Koning A.P."/>
            <person name="Pollock D.D."/>
            <person name="Yandell M."/>
            <person name="Calderon D."/>
            <person name="Renjifo C."/>
            <person name="Currier R.B."/>
            <person name="Salgado D."/>
            <person name="Pla D."/>
            <person name="Sanz L."/>
            <person name="Hyder A.S."/>
            <person name="Ribeiro J.M."/>
            <person name="Arntzen J.W."/>
            <person name="van den Thillart G.E."/>
            <person name="Boetzer M."/>
            <person name="Pirovano W."/>
            <person name="Dirks R.P."/>
            <person name="Spaink H.P."/>
            <person name="Duboule D."/>
            <person name="McGlinn E."/>
            <person name="Kini R.M."/>
            <person name="Richardson M.K."/>
        </authorList>
    </citation>
    <scope>NUCLEOTIDE SEQUENCE</scope>
    <source>
        <tissue evidence="2">Blood</tissue>
    </source>
</reference>
<sequence>MAWLIGLTHCASTKPNTAHLRVSIMCESSGTSLHPTPLNSERGFPFPKKFRDVSTNFRASSLEITLLFSMDSESSLCKHQPWLVEPETKARQVALPGMGLLGILKLDSQKRIPRRRGEGGGGGEKRKKKRKKKGKGKGKKR</sequence>
<feature type="non-terminal residue" evidence="2">
    <location>
        <position position="1"/>
    </location>
</feature>
<proteinExistence type="predicted"/>
<organism evidence="2 3">
    <name type="scientific">Ophiophagus hannah</name>
    <name type="common">King cobra</name>
    <name type="synonym">Naja hannah</name>
    <dbReference type="NCBI Taxonomy" id="8665"/>
    <lineage>
        <taxon>Eukaryota</taxon>
        <taxon>Metazoa</taxon>
        <taxon>Chordata</taxon>
        <taxon>Craniata</taxon>
        <taxon>Vertebrata</taxon>
        <taxon>Euteleostomi</taxon>
        <taxon>Lepidosauria</taxon>
        <taxon>Squamata</taxon>
        <taxon>Bifurcata</taxon>
        <taxon>Unidentata</taxon>
        <taxon>Episquamata</taxon>
        <taxon>Toxicofera</taxon>
        <taxon>Serpentes</taxon>
        <taxon>Colubroidea</taxon>
        <taxon>Elapidae</taxon>
        <taxon>Elapinae</taxon>
        <taxon>Ophiophagus</taxon>
    </lineage>
</organism>
<keyword evidence="3" id="KW-1185">Reference proteome</keyword>
<feature type="compositionally biased region" description="Basic residues" evidence="1">
    <location>
        <begin position="125"/>
        <end position="141"/>
    </location>
</feature>
<protein>
    <submittedName>
        <fullName evidence="2">Uncharacterized protein</fullName>
    </submittedName>
</protein>
<feature type="compositionally biased region" description="Basic and acidic residues" evidence="1">
    <location>
        <begin position="107"/>
        <end position="118"/>
    </location>
</feature>
<evidence type="ECO:0000313" key="2">
    <source>
        <dbReference type="EMBL" id="ETE62561.1"/>
    </source>
</evidence>
<evidence type="ECO:0000313" key="3">
    <source>
        <dbReference type="Proteomes" id="UP000018936"/>
    </source>
</evidence>
<feature type="region of interest" description="Disordered" evidence="1">
    <location>
        <begin position="106"/>
        <end position="141"/>
    </location>
</feature>
<gene>
    <name evidence="2" type="ORF">L345_11689</name>
</gene>
<evidence type="ECO:0000256" key="1">
    <source>
        <dbReference type="SAM" id="MobiDB-lite"/>
    </source>
</evidence>
<dbReference type="AlphaFoldDB" id="V8NKS4"/>
<dbReference type="EMBL" id="AZIM01003181">
    <property type="protein sequence ID" value="ETE62561.1"/>
    <property type="molecule type" value="Genomic_DNA"/>
</dbReference>